<keyword evidence="2" id="KW-0472">Membrane</keyword>
<reference evidence="3" key="1">
    <citation type="submission" date="2021-09" db="EMBL/GenBank/DDBJ databases">
        <title>Fulvivirga sp. isolated from coastal sediment.</title>
        <authorList>
            <person name="Yu H."/>
        </authorList>
    </citation>
    <scope>NUCLEOTIDE SEQUENCE</scope>
    <source>
        <strain evidence="3">1062</strain>
    </source>
</reference>
<dbReference type="AlphaFoldDB" id="A0A9X1HN44"/>
<feature type="transmembrane region" description="Helical" evidence="2">
    <location>
        <begin position="12"/>
        <end position="30"/>
    </location>
</feature>
<name>A0A9X1HN44_9BACT</name>
<keyword evidence="1" id="KW-0175">Coiled coil</keyword>
<keyword evidence="2" id="KW-1133">Transmembrane helix</keyword>
<evidence type="ECO:0000256" key="1">
    <source>
        <dbReference type="SAM" id="Coils"/>
    </source>
</evidence>
<organism evidence="3 4">
    <name type="scientific">Fulvivirga sedimenti</name>
    <dbReference type="NCBI Taxonomy" id="2879465"/>
    <lineage>
        <taxon>Bacteria</taxon>
        <taxon>Pseudomonadati</taxon>
        <taxon>Bacteroidota</taxon>
        <taxon>Cytophagia</taxon>
        <taxon>Cytophagales</taxon>
        <taxon>Fulvivirgaceae</taxon>
        <taxon>Fulvivirga</taxon>
    </lineage>
</organism>
<dbReference type="Proteomes" id="UP001139409">
    <property type="component" value="Unassembled WGS sequence"/>
</dbReference>
<feature type="coiled-coil region" evidence="1">
    <location>
        <begin position="51"/>
        <end position="78"/>
    </location>
</feature>
<proteinExistence type="predicted"/>
<dbReference type="InterPro" id="IPR045749">
    <property type="entry name" value="DUF6090"/>
</dbReference>
<evidence type="ECO:0000256" key="2">
    <source>
        <dbReference type="SAM" id="Phobius"/>
    </source>
</evidence>
<evidence type="ECO:0000313" key="4">
    <source>
        <dbReference type="Proteomes" id="UP001139409"/>
    </source>
</evidence>
<accession>A0A9X1HN44</accession>
<evidence type="ECO:0000313" key="3">
    <source>
        <dbReference type="EMBL" id="MCA6074050.1"/>
    </source>
</evidence>
<dbReference type="EMBL" id="JAIXNE010000001">
    <property type="protein sequence ID" value="MCA6074050.1"/>
    <property type="molecule type" value="Genomic_DNA"/>
</dbReference>
<gene>
    <name evidence="3" type="ORF">LDX50_04175</name>
</gene>
<keyword evidence="4" id="KW-1185">Reference proteome</keyword>
<dbReference type="RefSeq" id="WP_225697155.1">
    <property type="nucleotide sequence ID" value="NZ_JAIXNE010000001.1"/>
</dbReference>
<comment type="caution">
    <text evidence="3">The sequence shown here is derived from an EMBL/GenBank/DDBJ whole genome shotgun (WGS) entry which is preliminary data.</text>
</comment>
<protein>
    <submittedName>
        <fullName evidence="3">Uncharacterized protein</fullName>
    </submittedName>
</protein>
<sequence>MDKKSTGQYIKYAVGEILLVVIGILIALQINNWNESRKETLALQTLTENLKNEFLNNLKQLEIDKARLTVKISAASNILKFTGGIPGSAENLQMDSLLFYAIDNPTWNPSSYVLNDIKNAGKLSALKNEELKLLLYKWERLYEDMLEWHILLEGTGRTLMEVLYESGSTVNIDHFKARHTSKFSVDNLELLQNLQFENVLEDNLYAARQLDEKYGEAMNLLNEIIEASGK</sequence>
<dbReference type="Pfam" id="PF19578">
    <property type="entry name" value="DUF6090"/>
    <property type="match status" value="1"/>
</dbReference>
<keyword evidence="2" id="KW-0812">Transmembrane</keyword>